<sequence>MEQPVVGRFLTASCQIWQLSSVKAQPPISPAVPRCYTAFHLTRNQQLLKLIDIYQQWKTAPQQPLIPSFLKTATDTVLSESILSELIFRRQQRLASSTIQRSLLLEAAEVLADDTINYADYFPPHGGSKPGKKPNLPCEFESSYNQLYNHYFSDTPPLR</sequence>
<accession>A0A5B0MDQ2</accession>
<protein>
    <submittedName>
        <fullName evidence="1">Uncharacterized protein</fullName>
    </submittedName>
</protein>
<dbReference type="EMBL" id="VDEP01000473">
    <property type="protein sequence ID" value="KAA1074253.1"/>
    <property type="molecule type" value="Genomic_DNA"/>
</dbReference>
<comment type="caution">
    <text evidence="1">The sequence shown here is derived from an EMBL/GenBank/DDBJ whole genome shotgun (WGS) entry which is preliminary data.</text>
</comment>
<dbReference type="AlphaFoldDB" id="A0A5B0MDQ2"/>
<proteinExistence type="predicted"/>
<evidence type="ECO:0000313" key="1">
    <source>
        <dbReference type="EMBL" id="KAA1074253.1"/>
    </source>
</evidence>
<organism evidence="1 2">
    <name type="scientific">Puccinia graminis f. sp. tritici</name>
    <dbReference type="NCBI Taxonomy" id="56615"/>
    <lineage>
        <taxon>Eukaryota</taxon>
        <taxon>Fungi</taxon>
        <taxon>Dikarya</taxon>
        <taxon>Basidiomycota</taxon>
        <taxon>Pucciniomycotina</taxon>
        <taxon>Pucciniomycetes</taxon>
        <taxon>Pucciniales</taxon>
        <taxon>Pucciniaceae</taxon>
        <taxon>Puccinia</taxon>
    </lineage>
</organism>
<name>A0A5B0MDQ2_PUCGR</name>
<dbReference type="Proteomes" id="UP000325313">
    <property type="component" value="Unassembled WGS sequence"/>
</dbReference>
<reference evidence="1 2" key="1">
    <citation type="submission" date="2019-05" db="EMBL/GenBank/DDBJ databases">
        <title>Emergence of the Ug99 lineage of the wheat stem rust pathogen through somatic hybridization.</title>
        <authorList>
            <person name="Li F."/>
            <person name="Upadhyaya N.M."/>
            <person name="Sperschneider J."/>
            <person name="Matny O."/>
            <person name="Nguyen-Phuc H."/>
            <person name="Mago R."/>
            <person name="Raley C."/>
            <person name="Miller M.E."/>
            <person name="Silverstein K.A.T."/>
            <person name="Henningsen E."/>
            <person name="Hirsch C.D."/>
            <person name="Visser B."/>
            <person name="Pretorius Z.A."/>
            <person name="Steffenson B.J."/>
            <person name="Schwessinger B."/>
            <person name="Dodds P.N."/>
            <person name="Figueroa M."/>
        </authorList>
    </citation>
    <scope>NUCLEOTIDE SEQUENCE [LARGE SCALE GENOMIC DNA]</scope>
    <source>
        <strain evidence="1 2">Ug99</strain>
    </source>
</reference>
<gene>
    <name evidence="1" type="ORF">PGTUg99_032159</name>
</gene>
<evidence type="ECO:0000313" key="2">
    <source>
        <dbReference type="Proteomes" id="UP000325313"/>
    </source>
</evidence>